<protein>
    <recommendedName>
        <fullName evidence="4">C-JID domain-containing protein</fullName>
    </recommendedName>
</protein>
<evidence type="ECO:0000256" key="3">
    <source>
        <dbReference type="SAM" id="MobiDB-lite"/>
    </source>
</evidence>
<feature type="region of interest" description="Disordered" evidence="3">
    <location>
        <begin position="427"/>
        <end position="447"/>
    </location>
</feature>
<evidence type="ECO:0000259" key="4">
    <source>
        <dbReference type="Pfam" id="PF20160"/>
    </source>
</evidence>
<keyword evidence="2" id="KW-0677">Repeat</keyword>
<evidence type="ECO:0000313" key="6">
    <source>
        <dbReference type="Proteomes" id="UP000030645"/>
    </source>
</evidence>
<organism evidence="5 6">
    <name type="scientific">Morus notabilis</name>
    <dbReference type="NCBI Taxonomy" id="981085"/>
    <lineage>
        <taxon>Eukaryota</taxon>
        <taxon>Viridiplantae</taxon>
        <taxon>Streptophyta</taxon>
        <taxon>Embryophyta</taxon>
        <taxon>Tracheophyta</taxon>
        <taxon>Spermatophyta</taxon>
        <taxon>Magnoliopsida</taxon>
        <taxon>eudicotyledons</taxon>
        <taxon>Gunneridae</taxon>
        <taxon>Pentapetalae</taxon>
        <taxon>rosids</taxon>
        <taxon>fabids</taxon>
        <taxon>Rosales</taxon>
        <taxon>Moraceae</taxon>
        <taxon>Moreae</taxon>
        <taxon>Morus</taxon>
    </lineage>
</organism>
<keyword evidence="6" id="KW-1185">Reference proteome</keyword>
<proteinExistence type="predicted"/>
<evidence type="ECO:0000256" key="2">
    <source>
        <dbReference type="ARBA" id="ARBA00022737"/>
    </source>
</evidence>
<reference evidence="6" key="1">
    <citation type="submission" date="2013-01" db="EMBL/GenBank/DDBJ databases">
        <title>Draft Genome Sequence of a Mulberry Tree, Morus notabilis C.K. Schneid.</title>
        <authorList>
            <person name="He N."/>
            <person name="Zhao S."/>
        </authorList>
    </citation>
    <scope>NUCLEOTIDE SEQUENCE</scope>
</reference>
<dbReference type="InterPro" id="IPR045344">
    <property type="entry name" value="C-JID"/>
</dbReference>
<name>W9T1I5_9ROSA</name>
<gene>
    <name evidence="5" type="ORF">L484_000532</name>
</gene>
<evidence type="ECO:0000313" key="5">
    <source>
        <dbReference type="EMBL" id="EXC36180.1"/>
    </source>
</evidence>
<sequence length="447" mass="50549">MSLKKVSSSSTNLVKQNWDDLYLSDSCGELFEFYGCQMLNATARRLIMDEAHFRILRLAVLRARHKILDVECRIRWPGSEIPRWFNHKSEGCSICINFPNPTNQQYKSNYLGLAFSIVVYFDGFPDNPYGDRSWKICCDSVYTFPNGVSVPRTVYLECSPFFKYSASCFNGCCGQVDSSCEDGCIIDHVTTSDHVCVFFDEHLITNGSVASLTTASFSFSTSKTHQALKVKKCGVHLLLTEEAERFGFVVPHSRNWNSKWTLRFAGQEVKFLGGSFIRASQRGIFNKYQPSSSTILWCNSSYLGLTFSVVLYFGNVDWDWKVCCDVVYANPNGIVLPKTAWHAIMQVEREWLDVNIVYVKNSKHVFVFIDTSFGEFYGISIDILSIRDVSNAFGISKLRNVASSSVYSRGGERLGLKIEDSKDDINEEFESSGREASVSNQEEDGEP</sequence>
<dbReference type="EMBL" id="KE619741">
    <property type="protein sequence ID" value="EXC36180.1"/>
    <property type="molecule type" value="Genomic_DNA"/>
</dbReference>
<accession>W9T1I5</accession>
<feature type="domain" description="C-JID" evidence="4">
    <location>
        <begin position="76"/>
        <end position="244"/>
    </location>
</feature>
<evidence type="ECO:0000256" key="1">
    <source>
        <dbReference type="ARBA" id="ARBA00022614"/>
    </source>
</evidence>
<dbReference type="AlphaFoldDB" id="W9T1I5"/>
<keyword evidence="1" id="KW-0433">Leucine-rich repeat</keyword>
<dbReference type="Proteomes" id="UP000030645">
    <property type="component" value="Unassembled WGS sequence"/>
</dbReference>
<dbReference type="Pfam" id="PF20160">
    <property type="entry name" value="C-JID"/>
    <property type="match status" value="1"/>
</dbReference>